<evidence type="ECO:0000256" key="3">
    <source>
        <dbReference type="ARBA" id="ARBA00023136"/>
    </source>
</evidence>
<gene>
    <name evidence="5" type="ORF">SASPL_103736</name>
</gene>
<reference evidence="5" key="2">
    <citation type="submission" date="2020-08" db="EMBL/GenBank/DDBJ databases">
        <title>Plant Genome Project.</title>
        <authorList>
            <person name="Zhang R.-G."/>
        </authorList>
    </citation>
    <scope>NUCLEOTIDE SEQUENCE</scope>
    <source>
        <strain evidence="5">Huo1</strain>
        <tissue evidence="5">Leaf</tissue>
    </source>
</reference>
<keyword evidence="2" id="KW-0723">Serine/threonine-protein kinase</keyword>
<keyword evidence="2" id="KW-0808">Transferase</keyword>
<evidence type="ECO:0008006" key="7">
    <source>
        <dbReference type="Google" id="ProtNLM"/>
    </source>
</evidence>
<dbReference type="PANTHER" id="PTHR47985:SF4">
    <property type="entry name" value="SERINE_THREONINE-PROTEIN KINASE PBL27"/>
    <property type="match status" value="1"/>
</dbReference>
<keyword evidence="2" id="KW-0418">Kinase</keyword>
<feature type="compositionally biased region" description="Basic and acidic residues" evidence="4">
    <location>
        <begin position="104"/>
        <end position="121"/>
    </location>
</feature>
<evidence type="ECO:0000313" key="6">
    <source>
        <dbReference type="Proteomes" id="UP000298416"/>
    </source>
</evidence>
<feature type="compositionally biased region" description="Basic and acidic residues" evidence="4">
    <location>
        <begin position="78"/>
        <end position="94"/>
    </location>
</feature>
<sequence length="121" mass="13121">MDTGEAVSQGPKEVSRHYPIRGLYRALSVVAMCVQEQAALRPLIGDVVTALTYLTSQRYDPNAPASLSRGGSPSVHNNSRDSDSKRVSLDRERAVAAAKAWGESGREKKRTSDDTGNDKCE</sequence>
<evidence type="ECO:0000256" key="1">
    <source>
        <dbReference type="ARBA" id="ARBA00004370"/>
    </source>
</evidence>
<dbReference type="AlphaFoldDB" id="A0A8X9A7V3"/>
<reference evidence="5" key="1">
    <citation type="submission" date="2018-01" db="EMBL/GenBank/DDBJ databases">
        <authorList>
            <person name="Mao J.F."/>
        </authorList>
    </citation>
    <scope>NUCLEOTIDE SEQUENCE</scope>
    <source>
        <strain evidence="5">Huo1</strain>
        <tissue evidence="5">Leaf</tissue>
    </source>
</reference>
<proteinExistence type="predicted"/>
<evidence type="ECO:0000256" key="2">
    <source>
        <dbReference type="ARBA" id="ARBA00022527"/>
    </source>
</evidence>
<protein>
    <recommendedName>
        <fullName evidence="7">Serine/threonine-protein kinase PBS1</fullName>
    </recommendedName>
</protein>
<evidence type="ECO:0000313" key="5">
    <source>
        <dbReference type="EMBL" id="KAG6432162.1"/>
    </source>
</evidence>
<dbReference type="EMBL" id="PNBA02000002">
    <property type="protein sequence ID" value="KAG6432162.1"/>
    <property type="molecule type" value="Genomic_DNA"/>
</dbReference>
<dbReference type="GO" id="GO:0016020">
    <property type="term" value="C:membrane"/>
    <property type="evidence" value="ECO:0007669"/>
    <property type="project" value="UniProtKB-SubCell"/>
</dbReference>
<dbReference type="GO" id="GO:0004674">
    <property type="term" value="F:protein serine/threonine kinase activity"/>
    <property type="evidence" value="ECO:0007669"/>
    <property type="project" value="UniProtKB-KW"/>
</dbReference>
<dbReference type="Proteomes" id="UP000298416">
    <property type="component" value="Unassembled WGS sequence"/>
</dbReference>
<feature type="region of interest" description="Disordered" evidence="4">
    <location>
        <begin position="59"/>
        <end position="121"/>
    </location>
</feature>
<accession>A0A8X9A7V3</accession>
<keyword evidence="3" id="KW-0472">Membrane</keyword>
<keyword evidence="6" id="KW-1185">Reference proteome</keyword>
<evidence type="ECO:0000256" key="4">
    <source>
        <dbReference type="SAM" id="MobiDB-lite"/>
    </source>
</evidence>
<dbReference type="PANTHER" id="PTHR47985">
    <property type="entry name" value="OS07G0668900 PROTEIN"/>
    <property type="match status" value="1"/>
</dbReference>
<organism evidence="5">
    <name type="scientific">Salvia splendens</name>
    <name type="common">Scarlet sage</name>
    <dbReference type="NCBI Taxonomy" id="180675"/>
    <lineage>
        <taxon>Eukaryota</taxon>
        <taxon>Viridiplantae</taxon>
        <taxon>Streptophyta</taxon>
        <taxon>Embryophyta</taxon>
        <taxon>Tracheophyta</taxon>
        <taxon>Spermatophyta</taxon>
        <taxon>Magnoliopsida</taxon>
        <taxon>eudicotyledons</taxon>
        <taxon>Gunneridae</taxon>
        <taxon>Pentapetalae</taxon>
        <taxon>asterids</taxon>
        <taxon>lamiids</taxon>
        <taxon>Lamiales</taxon>
        <taxon>Lamiaceae</taxon>
        <taxon>Nepetoideae</taxon>
        <taxon>Mentheae</taxon>
        <taxon>Salviinae</taxon>
        <taxon>Salvia</taxon>
        <taxon>Salvia subgen. Calosphace</taxon>
        <taxon>core Calosphace</taxon>
    </lineage>
</organism>
<name>A0A8X9A7V3_SALSN</name>
<comment type="subcellular location">
    <subcellularLocation>
        <location evidence="1">Membrane</location>
    </subcellularLocation>
</comment>
<comment type="caution">
    <text evidence="5">The sequence shown here is derived from an EMBL/GenBank/DDBJ whole genome shotgun (WGS) entry which is preliminary data.</text>
</comment>